<feature type="compositionally biased region" description="Basic and acidic residues" evidence="1">
    <location>
        <begin position="34"/>
        <end position="51"/>
    </location>
</feature>
<feature type="compositionally biased region" description="Basic residues" evidence="1">
    <location>
        <begin position="52"/>
        <end position="62"/>
    </location>
</feature>
<evidence type="ECO:0000256" key="2">
    <source>
        <dbReference type="SAM" id="Phobius"/>
    </source>
</evidence>
<keyword evidence="2" id="KW-0812">Transmembrane</keyword>
<reference evidence="3" key="1">
    <citation type="submission" date="2021-05" db="EMBL/GenBank/DDBJ databases">
        <title>Diversity, taxonomy and evolution of archaeal viruses of the class Caudoviricetes.</title>
        <authorList>
            <person name="Liu Y."/>
            <person name="Demina T.A."/>
            <person name="Roux S."/>
            <person name="Aiewsakun P."/>
            <person name="Kazlauskas D."/>
            <person name="Simmonds P."/>
            <person name="Prangishvili D."/>
            <person name="Oksanen H.M."/>
            <person name="Krupovic M."/>
        </authorList>
    </citation>
    <scope>NUCLEOTIDE SEQUENCE</scope>
    <source>
        <strain evidence="3">HRTV-13/1</strain>
    </source>
</reference>
<keyword evidence="2" id="KW-0472">Membrane</keyword>
<protein>
    <submittedName>
        <fullName evidence="3">Uncharacterized protein</fullName>
    </submittedName>
</protein>
<evidence type="ECO:0000256" key="1">
    <source>
        <dbReference type="SAM" id="MobiDB-lite"/>
    </source>
</evidence>
<feature type="transmembrane region" description="Helical" evidence="2">
    <location>
        <begin position="6"/>
        <end position="27"/>
    </location>
</feature>
<evidence type="ECO:0000313" key="4">
    <source>
        <dbReference type="Proteomes" id="UP000828049"/>
    </source>
</evidence>
<evidence type="ECO:0000313" key="3">
    <source>
        <dbReference type="EMBL" id="UBF21331.1"/>
    </source>
</evidence>
<proteinExistence type="predicted"/>
<keyword evidence="2" id="KW-1133">Transmembrane helix</keyword>
<dbReference type="Proteomes" id="UP000828049">
    <property type="component" value="Segment"/>
</dbReference>
<gene>
    <name evidence="3" type="ORF">HRTV-13_gp85</name>
</gene>
<name>A0AAE8XVE9_9CAUD</name>
<dbReference type="EMBL" id="MZ334510">
    <property type="protein sequence ID" value="UBF21331.1"/>
    <property type="molecule type" value="Genomic_DNA"/>
</dbReference>
<organism evidence="3 4">
    <name type="scientific">Halorubrum phage HRTV-13</name>
    <dbReference type="NCBI Taxonomy" id="2877993"/>
    <lineage>
        <taxon>Viruses</taxon>
        <taxon>Duplodnaviria</taxon>
        <taxon>Heunggongvirae</taxon>
        <taxon>Uroviricota</taxon>
        <taxon>Caudoviricetes</taxon>
        <taxon>Thumleimavirales</taxon>
        <taxon>Hafunaviridae</taxon>
        <taxon>Haloferacalesvirus</taxon>
        <taxon>Haloferacalesvirus hv5</taxon>
    </lineage>
</organism>
<feature type="region of interest" description="Disordered" evidence="1">
    <location>
        <begin position="34"/>
        <end position="62"/>
    </location>
</feature>
<accession>A0AAE8XVE9</accession>
<sequence length="62" mass="7070">MSELVAGLMVFGAITVGALVLLPVFMLQKMVSEERNGGRREKMKEVAERQRLRGRTKRRPKN</sequence>